<dbReference type="Pfam" id="PF00505">
    <property type="entry name" value="HMG_box"/>
    <property type="match status" value="1"/>
</dbReference>
<dbReference type="PROSITE" id="PS50118">
    <property type="entry name" value="HMG_BOX_2"/>
    <property type="match status" value="1"/>
</dbReference>
<dbReference type="InterPro" id="IPR009071">
    <property type="entry name" value="HMG_box_dom"/>
</dbReference>
<proteinExistence type="predicted"/>
<evidence type="ECO:0000256" key="4">
    <source>
        <dbReference type="SAM" id="MobiDB-lite"/>
    </source>
</evidence>
<keyword evidence="2" id="KW-0804">Transcription</keyword>
<dbReference type="SMART" id="SM00398">
    <property type="entry name" value="HMG"/>
    <property type="match status" value="1"/>
</dbReference>
<protein>
    <submittedName>
        <fullName evidence="6">STE11 protein</fullName>
    </submittedName>
</protein>
<evidence type="ECO:0000259" key="5">
    <source>
        <dbReference type="PROSITE" id="PS50118"/>
    </source>
</evidence>
<feature type="compositionally biased region" description="Basic and acidic residues" evidence="4">
    <location>
        <begin position="73"/>
        <end position="86"/>
    </location>
</feature>
<gene>
    <name evidence="6" type="primary">Ste11</name>
    <name evidence="6" type="ORF">GME7463</name>
</gene>
<evidence type="ECO:0000256" key="1">
    <source>
        <dbReference type="ARBA" id="ARBA00023125"/>
    </source>
</evidence>
<dbReference type="GO" id="GO:0030154">
    <property type="term" value="P:cell differentiation"/>
    <property type="evidence" value="ECO:0007669"/>
    <property type="project" value="TreeGrafter"/>
</dbReference>
<feature type="DNA-binding region" description="HMG box" evidence="3">
    <location>
        <begin position="1"/>
        <end position="62"/>
    </location>
</feature>
<feature type="compositionally biased region" description="Polar residues" evidence="4">
    <location>
        <begin position="216"/>
        <end position="240"/>
    </location>
</feature>
<dbReference type="PANTHER" id="PTHR10270:SF161">
    <property type="entry name" value="SEX-DETERMINING REGION Y PROTEIN"/>
    <property type="match status" value="1"/>
</dbReference>
<dbReference type="CDD" id="cd01389">
    <property type="entry name" value="HMG-box_ROX1-like"/>
    <property type="match status" value="1"/>
</dbReference>
<evidence type="ECO:0000256" key="3">
    <source>
        <dbReference type="PROSITE-ProRule" id="PRU00267"/>
    </source>
</evidence>
<reference evidence="6" key="1">
    <citation type="submission" date="2013-03" db="EMBL/GenBank/DDBJ databases">
        <title>Determination of the sex of a multinucleate and clamp connection-lacking basidiomycete Volvariella volvacea using genome sequence-derived approach.</title>
        <authorList>
            <person name="Xie B.G."/>
            <person name="Chen B.Z."/>
        </authorList>
    </citation>
    <scope>NUCLEOTIDE SEQUENCE</scope>
    <source>
        <strain evidence="6">PYd21</strain>
    </source>
</reference>
<dbReference type="AlphaFoldDB" id="R9WW88"/>
<feature type="domain" description="HMG box" evidence="5">
    <location>
        <begin position="1"/>
        <end position="62"/>
    </location>
</feature>
<feature type="region of interest" description="Disordered" evidence="4">
    <location>
        <begin position="59"/>
        <end position="86"/>
    </location>
</feature>
<dbReference type="EMBL" id="KC748446">
    <property type="protein sequence ID" value="AGO06023.1"/>
    <property type="molecule type" value="Genomic_DNA"/>
</dbReference>
<name>R9WW88_9AGAR</name>
<dbReference type="GO" id="GO:0005634">
    <property type="term" value="C:nucleus"/>
    <property type="evidence" value="ECO:0007669"/>
    <property type="project" value="UniProtKB-UniRule"/>
</dbReference>
<keyword evidence="3" id="KW-0539">Nucleus</keyword>
<keyword evidence="1 3" id="KW-0238">DNA-binding</keyword>
<dbReference type="SUPFAM" id="SSF47095">
    <property type="entry name" value="HMG-box"/>
    <property type="match status" value="1"/>
</dbReference>
<dbReference type="GO" id="GO:0000978">
    <property type="term" value="F:RNA polymerase II cis-regulatory region sequence-specific DNA binding"/>
    <property type="evidence" value="ECO:0007669"/>
    <property type="project" value="TreeGrafter"/>
</dbReference>
<dbReference type="Gene3D" id="1.10.30.10">
    <property type="entry name" value="High mobility group box domain"/>
    <property type="match status" value="1"/>
</dbReference>
<feature type="region of interest" description="Disordered" evidence="4">
    <location>
        <begin position="197"/>
        <end position="240"/>
    </location>
</feature>
<evidence type="ECO:0000256" key="2">
    <source>
        <dbReference type="ARBA" id="ARBA00023163"/>
    </source>
</evidence>
<evidence type="ECO:0000313" key="6">
    <source>
        <dbReference type="EMBL" id="AGO06023.1"/>
    </source>
</evidence>
<organism evidence="6">
    <name type="scientific">Volvariella volvacea</name>
    <dbReference type="NCBI Taxonomy" id="36659"/>
    <lineage>
        <taxon>Eukaryota</taxon>
        <taxon>Fungi</taxon>
        <taxon>Dikarya</taxon>
        <taxon>Basidiomycota</taxon>
        <taxon>Agaricomycotina</taxon>
        <taxon>Agaricomycetes</taxon>
        <taxon>Agaricomycetidae</taxon>
        <taxon>Agaricales</taxon>
        <taxon>Pluteineae</taxon>
        <taxon>Pluteaceae</taxon>
        <taxon>Volvariella</taxon>
    </lineage>
</organism>
<sequence>MLFRADFVRQKHVPGSIETNHGSLSKIIGNCWRALPLEDKKIWEQRAKVAKAEHKARYPNYRFRPVHNKNKDKKKEKQPATREEERRCEKVAQLLLEGKKGDELVAAFKEEAAFDNSSLAVPVPQRHRRSSSVPLPNDYYQPYTDLFIPSLAQHFNYSRPPSPLSRQQRMIMGQRRASSAAPMINRGWALPMAPTQLQQDHEPLPEPDTSLFEPFSFNQSNGTGFSMASQYDPTQTLTRS</sequence>
<accession>R9WW88</accession>
<dbReference type="PANTHER" id="PTHR10270">
    <property type="entry name" value="SOX TRANSCRIPTION FACTOR"/>
    <property type="match status" value="1"/>
</dbReference>
<dbReference type="InterPro" id="IPR050140">
    <property type="entry name" value="SRY-related_HMG-box_TF-like"/>
</dbReference>
<dbReference type="InterPro" id="IPR036910">
    <property type="entry name" value="HMG_box_dom_sf"/>
</dbReference>
<dbReference type="GO" id="GO:0001228">
    <property type="term" value="F:DNA-binding transcription activator activity, RNA polymerase II-specific"/>
    <property type="evidence" value="ECO:0007669"/>
    <property type="project" value="TreeGrafter"/>
</dbReference>